<evidence type="ECO:0000313" key="3">
    <source>
        <dbReference type="Proteomes" id="UP000807342"/>
    </source>
</evidence>
<sequence>MSGTTTLKKPTAGTPSSTYAAAMTGMTIHAKAKGNSESVTIGGPVMANKSQQLPPHKDHTTSKNVPLSLSKGHGENKDNSDKEQYDKDLDSEDPDLNNNHMTLKNNSLKEAQLEKCVQNKQSSGSSLCTSIKTENSNNENKKDASDDTITQLNSEIETTVTQAAAGMTHTEKELIKQQNS</sequence>
<dbReference type="AlphaFoldDB" id="A0A9P6BXW3"/>
<feature type="compositionally biased region" description="Polar residues" evidence="1">
    <location>
        <begin position="96"/>
        <end position="109"/>
    </location>
</feature>
<name>A0A9P6BXW3_9AGAR</name>
<comment type="caution">
    <text evidence="2">The sequence shown here is derived from an EMBL/GenBank/DDBJ whole genome shotgun (WGS) entry which is preliminary data.</text>
</comment>
<feature type="compositionally biased region" description="Basic and acidic residues" evidence="1">
    <location>
        <begin position="72"/>
        <end position="88"/>
    </location>
</feature>
<keyword evidence="3" id="KW-1185">Reference proteome</keyword>
<feature type="compositionally biased region" description="Polar residues" evidence="1">
    <location>
        <begin position="118"/>
        <end position="138"/>
    </location>
</feature>
<dbReference type="EMBL" id="MU151753">
    <property type="protein sequence ID" value="KAF9441893.1"/>
    <property type="molecule type" value="Genomic_DNA"/>
</dbReference>
<gene>
    <name evidence="2" type="ORF">P691DRAFT_765779</name>
</gene>
<dbReference type="Proteomes" id="UP000807342">
    <property type="component" value="Unassembled WGS sequence"/>
</dbReference>
<accession>A0A9P6BXW3</accession>
<reference evidence="2" key="1">
    <citation type="submission" date="2020-11" db="EMBL/GenBank/DDBJ databases">
        <authorList>
            <consortium name="DOE Joint Genome Institute"/>
            <person name="Ahrendt S."/>
            <person name="Riley R."/>
            <person name="Andreopoulos W."/>
            <person name="Labutti K."/>
            <person name="Pangilinan J."/>
            <person name="Ruiz-Duenas F.J."/>
            <person name="Barrasa J.M."/>
            <person name="Sanchez-Garcia M."/>
            <person name="Camarero S."/>
            <person name="Miyauchi S."/>
            <person name="Serrano A."/>
            <person name="Linde D."/>
            <person name="Babiker R."/>
            <person name="Drula E."/>
            <person name="Ayuso-Fernandez I."/>
            <person name="Pacheco R."/>
            <person name="Padilla G."/>
            <person name="Ferreira P."/>
            <person name="Barriuso J."/>
            <person name="Kellner H."/>
            <person name="Castanera R."/>
            <person name="Alfaro M."/>
            <person name="Ramirez L."/>
            <person name="Pisabarro A.G."/>
            <person name="Kuo A."/>
            <person name="Tritt A."/>
            <person name="Lipzen A."/>
            <person name="He G."/>
            <person name="Yan M."/>
            <person name="Ng V."/>
            <person name="Cullen D."/>
            <person name="Martin F."/>
            <person name="Rosso M.-N."/>
            <person name="Henrissat B."/>
            <person name="Hibbett D."/>
            <person name="Martinez A.T."/>
            <person name="Grigoriev I.V."/>
        </authorList>
    </citation>
    <scope>NUCLEOTIDE SEQUENCE</scope>
    <source>
        <strain evidence="2">MF-IS2</strain>
    </source>
</reference>
<organism evidence="2 3">
    <name type="scientific">Macrolepiota fuliginosa MF-IS2</name>
    <dbReference type="NCBI Taxonomy" id="1400762"/>
    <lineage>
        <taxon>Eukaryota</taxon>
        <taxon>Fungi</taxon>
        <taxon>Dikarya</taxon>
        <taxon>Basidiomycota</taxon>
        <taxon>Agaricomycotina</taxon>
        <taxon>Agaricomycetes</taxon>
        <taxon>Agaricomycetidae</taxon>
        <taxon>Agaricales</taxon>
        <taxon>Agaricineae</taxon>
        <taxon>Agaricaceae</taxon>
        <taxon>Macrolepiota</taxon>
    </lineage>
</organism>
<protein>
    <submittedName>
        <fullName evidence="2">Uncharacterized protein</fullName>
    </submittedName>
</protein>
<evidence type="ECO:0000256" key="1">
    <source>
        <dbReference type="SAM" id="MobiDB-lite"/>
    </source>
</evidence>
<evidence type="ECO:0000313" key="2">
    <source>
        <dbReference type="EMBL" id="KAF9441893.1"/>
    </source>
</evidence>
<feature type="region of interest" description="Disordered" evidence="1">
    <location>
        <begin position="34"/>
        <end position="147"/>
    </location>
</feature>
<proteinExistence type="predicted"/>